<keyword evidence="9" id="KW-1185">Reference proteome</keyword>
<dbReference type="AlphaFoldDB" id="A0A4Q1AN21"/>
<dbReference type="GO" id="GO:0022857">
    <property type="term" value="F:transmembrane transporter activity"/>
    <property type="evidence" value="ECO:0007669"/>
    <property type="project" value="InterPro"/>
</dbReference>
<dbReference type="InterPro" id="IPR058625">
    <property type="entry name" value="MdtA-like_BSH"/>
</dbReference>
<keyword evidence="4 5" id="KW-0472">Membrane</keyword>
<keyword evidence="2 5" id="KW-0812">Transmembrane</keyword>
<dbReference type="PANTHER" id="PTHR30367">
    <property type="entry name" value="P-HYDROXYBENZOIC ACID EFFLUX PUMP SUBUNIT AAEA-RELATED"/>
    <property type="match status" value="1"/>
</dbReference>
<dbReference type="InterPro" id="IPR058634">
    <property type="entry name" value="AaeA-lik-b-barrel"/>
</dbReference>
<evidence type="ECO:0000313" key="8">
    <source>
        <dbReference type="EMBL" id="RXK05499.1"/>
    </source>
</evidence>
<dbReference type="Pfam" id="PF25917">
    <property type="entry name" value="BSH_RND"/>
    <property type="match status" value="1"/>
</dbReference>
<evidence type="ECO:0000256" key="4">
    <source>
        <dbReference type="ARBA" id="ARBA00023136"/>
    </source>
</evidence>
<evidence type="ECO:0000313" key="9">
    <source>
        <dbReference type="Proteomes" id="UP000289758"/>
    </source>
</evidence>
<comment type="similarity">
    <text evidence="1">Belongs to the membrane fusion protein (MFP) (TC 8.A.1) family.</text>
</comment>
<evidence type="ECO:0000256" key="3">
    <source>
        <dbReference type="ARBA" id="ARBA00022989"/>
    </source>
</evidence>
<dbReference type="PANTHER" id="PTHR30367:SF12">
    <property type="entry name" value="P-HYDROXYBENZOIC ACID EFFLUX PUMP SUBUNIT AAEA"/>
    <property type="match status" value="1"/>
</dbReference>
<dbReference type="RefSeq" id="WP_129087253.1">
    <property type="nucleotide sequence ID" value="NZ_CP053836.1"/>
</dbReference>
<organism evidence="8 9">
    <name type="scientific">Halarcobacter ebronensis</name>
    <dbReference type="NCBI Taxonomy" id="1462615"/>
    <lineage>
        <taxon>Bacteria</taxon>
        <taxon>Pseudomonadati</taxon>
        <taxon>Campylobacterota</taxon>
        <taxon>Epsilonproteobacteria</taxon>
        <taxon>Campylobacterales</taxon>
        <taxon>Arcobacteraceae</taxon>
        <taxon>Halarcobacter</taxon>
    </lineage>
</organism>
<accession>A0A4Q1AN21</accession>
<dbReference type="Gene3D" id="2.40.30.170">
    <property type="match status" value="1"/>
</dbReference>
<name>A0A4Q1AN21_9BACT</name>
<protein>
    <submittedName>
        <fullName evidence="8">Efflux transporter periplasmic adaptor subunit</fullName>
    </submittedName>
</protein>
<sequence>MNKTIIKLIRYLITFAIVAVASILTIHLWNNYADSTWTRDGRIRADITLVAPDVSGLITNIYVKDNQYVKKGDKLFEIDKKRFETAINSLESTLKAKEANYLMRKAEYDKRIKANDAIVPKDVKDDAKYNLIMAKEDYNEVKARLDLAKLNLERSTIYAPTNGWVNNLLLKVGDFIQIGQSHLSILNDKSFWVYGYFEEHKIPKLNIGDITIMKPLGTNYELKGHIESIASGITDRDNDRGSGLLANVNPSFTWVKLAQRIPVRIAIDEIPENYILRAGVTCTIEVVKKGNSSKEKTL</sequence>
<proteinExistence type="inferred from homology"/>
<evidence type="ECO:0000256" key="5">
    <source>
        <dbReference type="SAM" id="Phobius"/>
    </source>
</evidence>
<dbReference type="Proteomes" id="UP000289758">
    <property type="component" value="Unassembled WGS sequence"/>
</dbReference>
<evidence type="ECO:0000256" key="1">
    <source>
        <dbReference type="ARBA" id="ARBA00009477"/>
    </source>
</evidence>
<evidence type="ECO:0000259" key="7">
    <source>
        <dbReference type="Pfam" id="PF25963"/>
    </source>
</evidence>
<dbReference type="EMBL" id="PDKK01000006">
    <property type="protein sequence ID" value="RXK05499.1"/>
    <property type="molecule type" value="Genomic_DNA"/>
</dbReference>
<reference evidence="8 9" key="1">
    <citation type="submission" date="2017-10" db="EMBL/GenBank/DDBJ databases">
        <title>Genomics of the genus Arcobacter.</title>
        <authorList>
            <person name="Perez-Cataluna A."/>
            <person name="Figueras M.J."/>
        </authorList>
    </citation>
    <scope>NUCLEOTIDE SEQUENCE [LARGE SCALE GENOMIC DNA]</scope>
    <source>
        <strain evidence="8 9">CECT 8441</strain>
    </source>
</reference>
<feature type="domain" description="Multidrug resistance protein MdtA-like barrel-sandwich hybrid" evidence="6">
    <location>
        <begin position="50"/>
        <end position="185"/>
    </location>
</feature>
<gene>
    <name evidence="8" type="ORF">CRV07_08285</name>
</gene>
<dbReference type="InterPro" id="IPR006143">
    <property type="entry name" value="RND_pump_MFP"/>
</dbReference>
<dbReference type="Pfam" id="PF25963">
    <property type="entry name" value="Beta-barrel_AAEA"/>
    <property type="match status" value="1"/>
</dbReference>
<dbReference type="SUPFAM" id="SSF111369">
    <property type="entry name" value="HlyD-like secretion proteins"/>
    <property type="match status" value="1"/>
</dbReference>
<keyword evidence="3 5" id="KW-1133">Transmembrane helix</keyword>
<feature type="transmembrane region" description="Helical" evidence="5">
    <location>
        <begin position="12"/>
        <end position="29"/>
    </location>
</feature>
<dbReference type="GO" id="GO:0016020">
    <property type="term" value="C:membrane"/>
    <property type="evidence" value="ECO:0007669"/>
    <property type="project" value="InterPro"/>
</dbReference>
<evidence type="ECO:0000259" key="6">
    <source>
        <dbReference type="Pfam" id="PF25917"/>
    </source>
</evidence>
<dbReference type="InterPro" id="IPR050393">
    <property type="entry name" value="MFP_Efflux_Pump"/>
</dbReference>
<evidence type="ECO:0000256" key="2">
    <source>
        <dbReference type="ARBA" id="ARBA00022692"/>
    </source>
</evidence>
<comment type="caution">
    <text evidence="8">The sequence shown here is derived from an EMBL/GenBank/DDBJ whole genome shotgun (WGS) entry which is preliminary data.</text>
</comment>
<feature type="domain" description="p-hydroxybenzoic acid efflux pump subunit AaeA-like beta-barrel" evidence="7">
    <location>
        <begin position="190"/>
        <end position="286"/>
    </location>
</feature>
<dbReference type="Gene3D" id="2.40.50.100">
    <property type="match status" value="1"/>
</dbReference>
<dbReference type="NCBIfam" id="TIGR01730">
    <property type="entry name" value="RND_mfp"/>
    <property type="match status" value="1"/>
</dbReference>
<dbReference type="OrthoDB" id="9811754at2"/>